<evidence type="ECO:0000256" key="2">
    <source>
        <dbReference type="ARBA" id="ARBA00009979"/>
    </source>
</evidence>
<dbReference type="GO" id="GO:0050253">
    <property type="term" value="F:retinyl-palmitate esterase activity"/>
    <property type="evidence" value="ECO:0007669"/>
    <property type="project" value="TreeGrafter"/>
</dbReference>
<keyword evidence="12" id="KW-1133">Transmembrane helix</keyword>
<dbReference type="EC" id="3.1.1.4" evidence="4"/>
<comment type="subcellular location">
    <subcellularLocation>
        <location evidence="1">Apical cell membrane</location>
        <topology evidence="1">Single-pass type I membrane protein</topology>
    </subcellularLocation>
</comment>
<evidence type="ECO:0000256" key="13">
    <source>
        <dbReference type="ARBA" id="ARBA00023098"/>
    </source>
</evidence>
<dbReference type="Proteomes" id="UP001283361">
    <property type="component" value="Unassembled WGS sequence"/>
</dbReference>
<evidence type="ECO:0000256" key="23">
    <source>
        <dbReference type="ARBA" id="ARBA00033022"/>
    </source>
</evidence>
<comment type="catalytic activity">
    <reaction evidence="25">
        <text>1-hexadecanoyl-2-(9Z)-octadecenoyl-3-octadecanoyl-sn-glycerol + H2O = 2-(9Z-octadecenoyl)-3-octadecanoyl-sn-glycerol + hexadecanoate + H(+)</text>
        <dbReference type="Rhea" id="RHEA:41107"/>
        <dbReference type="ChEBI" id="CHEBI:7896"/>
        <dbReference type="ChEBI" id="CHEBI:15377"/>
        <dbReference type="ChEBI" id="CHEBI:15378"/>
        <dbReference type="ChEBI" id="CHEBI:75558"/>
        <dbReference type="ChEBI" id="CHEBI:77623"/>
    </reaction>
    <physiologicalReaction direction="left-to-right" evidence="25">
        <dbReference type="Rhea" id="RHEA:41108"/>
    </physiologicalReaction>
</comment>
<comment type="catalytic activity">
    <reaction evidence="18">
        <text>1-hexadecanoyl-2-(9Z,12Z-octadecadienoyl)-sn-glycero-3-phosphocholine + H2O = (9Z,12Z)-octadecadienoate + 1-hexadecanoyl-sn-glycero-3-phosphocholine + H(+)</text>
        <dbReference type="Rhea" id="RHEA:40811"/>
        <dbReference type="ChEBI" id="CHEBI:15377"/>
        <dbReference type="ChEBI" id="CHEBI:15378"/>
        <dbReference type="ChEBI" id="CHEBI:30245"/>
        <dbReference type="ChEBI" id="CHEBI:72998"/>
        <dbReference type="ChEBI" id="CHEBI:73002"/>
    </reaction>
    <physiologicalReaction direction="left-to-right" evidence="18">
        <dbReference type="Rhea" id="RHEA:40812"/>
    </physiologicalReaction>
</comment>
<keyword evidence="13" id="KW-0443">Lipid metabolism</keyword>
<comment type="catalytic activity">
    <reaction evidence="39">
        <text>1-hexadecanoyl-sn-glycero-3-phosphocholine + H2O = sn-glycerol 3-phosphocholine + hexadecanoate + H(+)</text>
        <dbReference type="Rhea" id="RHEA:40435"/>
        <dbReference type="ChEBI" id="CHEBI:7896"/>
        <dbReference type="ChEBI" id="CHEBI:15377"/>
        <dbReference type="ChEBI" id="CHEBI:15378"/>
        <dbReference type="ChEBI" id="CHEBI:16870"/>
        <dbReference type="ChEBI" id="CHEBI:72998"/>
    </reaction>
    <physiologicalReaction direction="left-to-right" evidence="39">
        <dbReference type="Rhea" id="RHEA:40436"/>
    </physiologicalReaction>
</comment>
<protein>
    <recommendedName>
        <fullName evidence="6">Phospholipase B1, membrane-associated</fullName>
        <ecNumber evidence="5">3.1.1.3</ecNumber>
        <ecNumber evidence="4">3.1.1.4</ecNumber>
        <ecNumber evidence="3">3.1.1.5</ecNumber>
    </recommendedName>
    <alternativeName>
        <fullName evidence="20">Lysophospholipase</fullName>
    </alternativeName>
    <alternativeName>
        <fullName evidence="21">Phospholipase A2</fullName>
    </alternativeName>
    <alternativeName>
        <fullName evidence="23">Phospholipase B/lipase</fullName>
    </alternativeName>
    <alternativeName>
        <fullName evidence="22">Triacylglycerol lipase</fullName>
    </alternativeName>
</protein>
<comment type="catalytic activity">
    <reaction evidence="40">
        <text>1-hexadecanoyl-2-(9Z-octadecenoyl)-sn-glycero-3-phosphocholine + H2O = 1-hexadecanoyl-sn-glycero-3-phosphocholine + (9Z)-octadecenoate + H(+)</text>
        <dbReference type="Rhea" id="RHEA:38779"/>
        <dbReference type="ChEBI" id="CHEBI:15377"/>
        <dbReference type="ChEBI" id="CHEBI:15378"/>
        <dbReference type="ChEBI" id="CHEBI:30823"/>
        <dbReference type="ChEBI" id="CHEBI:72998"/>
        <dbReference type="ChEBI" id="CHEBI:73001"/>
    </reaction>
    <physiologicalReaction direction="left-to-right" evidence="40">
        <dbReference type="Rhea" id="RHEA:38780"/>
    </physiologicalReaction>
</comment>
<dbReference type="PANTHER" id="PTHR21325">
    <property type="entry name" value="PHOSPHOLIPASE B, PLB1"/>
    <property type="match status" value="1"/>
</dbReference>
<evidence type="ECO:0000256" key="30">
    <source>
        <dbReference type="ARBA" id="ARBA00048015"/>
    </source>
</evidence>
<evidence type="ECO:0000256" key="41">
    <source>
        <dbReference type="ARBA" id="ARBA00048869"/>
    </source>
</evidence>
<evidence type="ECO:0000313" key="48">
    <source>
        <dbReference type="Proteomes" id="UP001283361"/>
    </source>
</evidence>
<comment type="catalytic activity">
    <reaction evidence="17">
        <text>a triacylglycerol + H2O = a diacylglycerol + a fatty acid + H(+)</text>
        <dbReference type="Rhea" id="RHEA:12044"/>
        <dbReference type="ChEBI" id="CHEBI:15377"/>
        <dbReference type="ChEBI" id="CHEBI:15378"/>
        <dbReference type="ChEBI" id="CHEBI:17855"/>
        <dbReference type="ChEBI" id="CHEBI:18035"/>
        <dbReference type="ChEBI" id="CHEBI:28868"/>
        <dbReference type="EC" id="3.1.1.3"/>
    </reaction>
    <physiologicalReaction direction="left-to-right" evidence="17">
        <dbReference type="Rhea" id="RHEA:12045"/>
    </physiologicalReaction>
</comment>
<comment type="catalytic activity">
    <reaction evidence="30">
        <text>1-hexadecanoyl-2-(9Z-octadecenoyl)-sn-glycero-3-phospho-(1'-sn-glycerol) + H2O = 1-hexadecanoyl-sn-glycero-3-phospho-(1'-sn-glycerol) + (9Z)-octadecenoate + H(+)</text>
        <dbReference type="Rhea" id="RHEA:40919"/>
        <dbReference type="ChEBI" id="CHEBI:15377"/>
        <dbReference type="ChEBI" id="CHEBI:15378"/>
        <dbReference type="ChEBI" id="CHEBI:30823"/>
        <dbReference type="ChEBI" id="CHEBI:72841"/>
        <dbReference type="ChEBI" id="CHEBI:75158"/>
    </reaction>
    <physiologicalReaction direction="left-to-right" evidence="30">
        <dbReference type="Rhea" id="RHEA:40920"/>
    </physiologicalReaction>
</comment>
<comment type="catalytic activity">
    <reaction evidence="29">
        <text>2,3-di-(9Z)-octadecenoyl-sn-glycerol + H2O = 3-(9Z-octadecenoyl)-sn-glycerol + (9Z)-octadecenoate + H(+)</text>
        <dbReference type="Rhea" id="RHEA:42604"/>
        <dbReference type="ChEBI" id="CHEBI:15377"/>
        <dbReference type="ChEBI" id="CHEBI:15378"/>
        <dbReference type="ChEBI" id="CHEBI:30823"/>
        <dbReference type="ChEBI" id="CHEBI:75824"/>
        <dbReference type="ChEBI" id="CHEBI:75938"/>
    </reaction>
    <physiologicalReaction direction="left-to-right" evidence="29">
        <dbReference type="Rhea" id="RHEA:42605"/>
    </physiologicalReaction>
</comment>
<keyword evidence="7" id="KW-1003">Cell membrane</keyword>
<evidence type="ECO:0000256" key="40">
    <source>
        <dbReference type="ARBA" id="ARBA00048699"/>
    </source>
</evidence>
<comment type="catalytic activity">
    <reaction evidence="46">
        <text>2-(9Z-octadecenoyl)-glycerol + H2O = glycerol + (9Z)-octadecenoate + H(+)</text>
        <dbReference type="Rhea" id="RHEA:38491"/>
        <dbReference type="ChEBI" id="CHEBI:15377"/>
        <dbReference type="ChEBI" id="CHEBI:15378"/>
        <dbReference type="ChEBI" id="CHEBI:17754"/>
        <dbReference type="ChEBI" id="CHEBI:30823"/>
        <dbReference type="ChEBI" id="CHEBI:73990"/>
    </reaction>
    <physiologicalReaction direction="left-to-right" evidence="46">
        <dbReference type="Rhea" id="RHEA:38492"/>
    </physiologicalReaction>
</comment>
<accession>A0AAE1E2K0</accession>
<dbReference type="InterPro" id="IPR038885">
    <property type="entry name" value="PLB1"/>
</dbReference>
<comment type="function">
    <text evidence="24">Calcium-independent membrane-associated phospholipase that catalyzes complete diacylation of phospholipids by hydrolyzing both sn-1 and sn-2 fatty acyl chains attached to the glycerol backbone (phospholipase B activity). Has dual phospholipase and lysophospholipase activities toward diacylphospholipids. Preferentially cleaves sn-2 ester bonds over sn-1 bonds. Acts as a lipase toward glycerolipid substrates. Hydrolyzes fatty acyl chains of diacylglycerols with preference for the sn-2 position and of triacylglycerols with not positional selectivity. May also hydrolyze long chain retinyl esters such as retinyl palmitate. May contribute to digestion of dietary phospholipids, glycerolipids and retinoids, facilitating lipid absorption at the brush border.</text>
</comment>
<gene>
    <name evidence="47" type="ORF">RRG08_060548</name>
</gene>
<evidence type="ECO:0000256" key="36">
    <source>
        <dbReference type="ARBA" id="ARBA00048386"/>
    </source>
</evidence>
<evidence type="ECO:0000256" key="15">
    <source>
        <dbReference type="ARBA" id="ARBA00023180"/>
    </source>
</evidence>
<comment type="catalytic activity">
    <reaction evidence="37">
        <text>a 1-acyl-sn-glycero-3-phosphocholine + H2O = sn-glycerol 3-phosphocholine + a fatty acid + H(+)</text>
        <dbReference type="Rhea" id="RHEA:15177"/>
        <dbReference type="ChEBI" id="CHEBI:15377"/>
        <dbReference type="ChEBI" id="CHEBI:15378"/>
        <dbReference type="ChEBI" id="CHEBI:16870"/>
        <dbReference type="ChEBI" id="CHEBI:28868"/>
        <dbReference type="ChEBI" id="CHEBI:58168"/>
        <dbReference type="EC" id="3.1.1.5"/>
    </reaction>
    <physiologicalReaction direction="left-to-right" evidence="37">
        <dbReference type="Rhea" id="RHEA:15178"/>
    </physiologicalReaction>
</comment>
<dbReference type="Pfam" id="PF00657">
    <property type="entry name" value="Lipase_GDSL"/>
    <property type="match status" value="1"/>
</dbReference>
<evidence type="ECO:0000256" key="4">
    <source>
        <dbReference type="ARBA" id="ARBA00013278"/>
    </source>
</evidence>
<keyword evidence="14" id="KW-0472">Membrane</keyword>
<evidence type="ECO:0000256" key="26">
    <source>
        <dbReference type="ARBA" id="ARBA00047363"/>
    </source>
</evidence>
<dbReference type="PANTHER" id="PTHR21325:SF31">
    <property type="entry name" value="GH22081P-RELATED"/>
    <property type="match status" value="1"/>
</dbReference>
<evidence type="ECO:0000256" key="10">
    <source>
        <dbReference type="ARBA" id="ARBA00022737"/>
    </source>
</evidence>
<dbReference type="GO" id="GO:0004806">
    <property type="term" value="F:triacylglycerol lipase activity"/>
    <property type="evidence" value="ECO:0007669"/>
    <property type="project" value="UniProtKB-EC"/>
</dbReference>
<evidence type="ECO:0000256" key="43">
    <source>
        <dbReference type="ARBA" id="ARBA00048939"/>
    </source>
</evidence>
<dbReference type="GO" id="GO:0031526">
    <property type="term" value="C:brush border membrane"/>
    <property type="evidence" value="ECO:0007669"/>
    <property type="project" value="TreeGrafter"/>
</dbReference>
<evidence type="ECO:0000256" key="31">
    <source>
        <dbReference type="ARBA" id="ARBA00048049"/>
    </source>
</evidence>
<dbReference type="InterPro" id="IPR036514">
    <property type="entry name" value="SGNH_hydro_sf"/>
</dbReference>
<keyword evidence="10" id="KW-0677">Repeat</keyword>
<proteinExistence type="inferred from homology"/>
<evidence type="ECO:0000256" key="8">
    <source>
        <dbReference type="ARBA" id="ARBA00022692"/>
    </source>
</evidence>
<reference evidence="47" key="1">
    <citation type="journal article" date="2023" name="G3 (Bethesda)">
        <title>A reference genome for the long-term kleptoplast-retaining sea slug Elysia crispata morphotype clarki.</title>
        <authorList>
            <person name="Eastman K.E."/>
            <person name="Pendleton A.L."/>
            <person name="Shaikh M.A."/>
            <person name="Suttiyut T."/>
            <person name="Ogas R."/>
            <person name="Tomko P."/>
            <person name="Gavelis G."/>
            <person name="Widhalm J.R."/>
            <person name="Wisecaver J.H."/>
        </authorList>
    </citation>
    <scope>NUCLEOTIDE SEQUENCE</scope>
    <source>
        <strain evidence="47">ECLA1</strain>
    </source>
</reference>
<dbReference type="CDD" id="cd01824">
    <property type="entry name" value="Phospholipase_B_like"/>
    <property type="match status" value="1"/>
</dbReference>
<dbReference type="GO" id="GO:0006644">
    <property type="term" value="P:phospholipid metabolic process"/>
    <property type="evidence" value="ECO:0007669"/>
    <property type="project" value="TreeGrafter"/>
</dbReference>
<evidence type="ECO:0000256" key="29">
    <source>
        <dbReference type="ARBA" id="ARBA00048011"/>
    </source>
</evidence>
<evidence type="ECO:0000256" key="5">
    <source>
        <dbReference type="ARBA" id="ARBA00013279"/>
    </source>
</evidence>
<dbReference type="InterPro" id="IPR008265">
    <property type="entry name" value="Lipase_GDSL_AS"/>
</dbReference>
<dbReference type="FunFam" id="3.40.50.1110:FF:000005">
    <property type="entry name" value="Phospholipase B1"/>
    <property type="match status" value="1"/>
</dbReference>
<evidence type="ECO:0000256" key="33">
    <source>
        <dbReference type="ARBA" id="ARBA00048227"/>
    </source>
</evidence>
<name>A0AAE1E2K0_9GAST</name>
<comment type="similarity">
    <text evidence="2">Belongs to the 'GDSL' lipolytic enzyme family. Phospholipase B1 subfamily.</text>
</comment>
<dbReference type="AlphaFoldDB" id="A0AAE1E2K0"/>
<evidence type="ECO:0000256" key="27">
    <source>
        <dbReference type="ARBA" id="ARBA00047438"/>
    </source>
</evidence>
<evidence type="ECO:0000256" key="17">
    <source>
        <dbReference type="ARBA" id="ARBA00023369"/>
    </source>
</evidence>
<dbReference type="EC" id="3.1.1.3" evidence="5"/>
<dbReference type="GO" id="GO:0004623">
    <property type="term" value="F:phospholipase A2 activity"/>
    <property type="evidence" value="ECO:0007669"/>
    <property type="project" value="UniProtKB-EC"/>
</dbReference>
<evidence type="ECO:0000256" key="25">
    <source>
        <dbReference type="ARBA" id="ARBA00047324"/>
    </source>
</evidence>
<evidence type="ECO:0000256" key="21">
    <source>
        <dbReference type="ARBA" id="ARBA00031182"/>
    </source>
</evidence>
<evidence type="ECO:0000256" key="14">
    <source>
        <dbReference type="ARBA" id="ARBA00023136"/>
    </source>
</evidence>
<evidence type="ECO:0000256" key="34">
    <source>
        <dbReference type="ARBA" id="ARBA00048362"/>
    </source>
</evidence>
<keyword evidence="8" id="KW-0812">Transmembrane</keyword>
<keyword evidence="9" id="KW-0732">Signal</keyword>
<dbReference type="InterPro" id="IPR001087">
    <property type="entry name" value="GDSL"/>
</dbReference>
<evidence type="ECO:0000256" key="12">
    <source>
        <dbReference type="ARBA" id="ARBA00022989"/>
    </source>
</evidence>
<evidence type="ECO:0000256" key="46">
    <source>
        <dbReference type="ARBA" id="ARBA00049461"/>
    </source>
</evidence>
<comment type="catalytic activity">
    <reaction evidence="32">
        <text>1,2-di-(9Z-octadecenoyl)-sn-glycero-3-phosphocholine + H2O = 1-(9Z-octadecenoyl)-sn-glycero-3-phosphocholine + (9Z)-octadecenoate + H(+)</text>
        <dbReference type="Rhea" id="RHEA:40923"/>
        <dbReference type="ChEBI" id="CHEBI:15377"/>
        <dbReference type="ChEBI" id="CHEBI:15378"/>
        <dbReference type="ChEBI" id="CHEBI:28610"/>
        <dbReference type="ChEBI" id="CHEBI:30823"/>
        <dbReference type="ChEBI" id="CHEBI:74669"/>
    </reaction>
    <physiologicalReaction direction="left-to-right" evidence="32">
        <dbReference type="Rhea" id="RHEA:40924"/>
    </physiologicalReaction>
</comment>
<comment type="catalytic activity">
    <reaction evidence="35">
        <text>1-octadecanoyl-2-(9Z,12Z)-octadecadienoyl-sn-glycerol + H2O = 1-octadecanoyl-sn-glycerol + (9Z,12Z)-octadecadienoate + H(+)</text>
        <dbReference type="Rhea" id="RHEA:40927"/>
        <dbReference type="ChEBI" id="CHEBI:15377"/>
        <dbReference type="ChEBI" id="CHEBI:15378"/>
        <dbReference type="ChEBI" id="CHEBI:30245"/>
        <dbReference type="ChEBI" id="CHEBI:75550"/>
        <dbReference type="ChEBI" id="CHEBI:77097"/>
    </reaction>
    <physiologicalReaction direction="left-to-right" evidence="35">
        <dbReference type="Rhea" id="RHEA:40928"/>
    </physiologicalReaction>
</comment>
<comment type="catalytic activity">
    <reaction evidence="27">
        <text>1-(9Z-octadecenoyl)-glycerol + H2O = glycerol + (9Z)-octadecenoate + H(+)</text>
        <dbReference type="Rhea" id="RHEA:38487"/>
        <dbReference type="ChEBI" id="CHEBI:15377"/>
        <dbReference type="ChEBI" id="CHEBI:15378"/>
        <dbReference type="ChEBI" id="CHEBI:17754"/>
        <dbReference type="ChEBI" id="CHEBI:30823"/>
        <dbReference type="ChEBI" id="CHEBI:75342"/>
    </reaction>
    <physiologicalReaction direction="left-to-right" evidence="27">
        <dbReference type="Rhea" id="RHEA:38488"/>
    </physiologicalReaction>
</comment>
<comment type="catalytic activity">
    <reaction evidence="28">
        <text>1-hexadecanoyl-2-(9Z)-octadecenoyl-3-octadecanoyl-sn-glycerol + H2O = 1-hexadecanoyl-2-(9Z-octadecenoyl)-sn-glycerol + octadecanoate + H(+)</text>
        <dbReference type="Rhea" id="RHEA:41111"/>
        <dbReference type="ChEBI" id="CHEBI:15377"/>
        <dbReference type="ChEBI" id="CHEBI:15378"/>
        <dbReference type="ChEBI" id="CHEBI:25629"/>
        <dbReference type="ChEBI" id="CHEBI:75466"/>
        <dbReference type="ChEBI" id="CHEBI:77623"/>
    </reaction>
    <physiologicalReaction direction="left-to-right" evidence="28">
        <dbReference type="Rhea" id="RHEA:41112"/>
    </physiologicalReaction>
</comment>
<evidence type="ECO:0000256" key="44">
    <source>
        <dbReference type="ARBA" id="ARBA00049363"/>
    </source>
</evidence>
<evidence type="ECO:0000256" key="42">
    <source>
        <dbReference type="ARBA" id="ARBA00048872"/>
    </source>
</evidence>
<dbReference type="InterPro" id="IPR035547">
    <property type="entry name" value="Phospholipase_B"/>
</dbReference>
<comment type="catalytic activity">
    <reaction evidence="36">
        <text>1,2,3-tri-(9Z-octadecenoyl)-glycerol + H2O = di-(9Z)-octadecenoylglycerol + (9Z)-octadecenoate + H(+)</text>
        <dbReference type="Rhea" id="RHEA:38575"/>
        <dbReference type="ChEBI" id="CHEBI:15377"/>
        <dbReference type="ChEBI" id="CHEBI:15378"/>
        <dbReference type="ChEBI" id="CHEBI:30823"/>
        <dbReference type="ChEBI" id="CHEBI:53753"/>
        <dbReference type="ChEBI" id="CHEBI:75945"/>
    </reaction>
    <physiologicalReaction direction="left-to-right" evidence="36">
        <dbReference type="Rhea" id="RHEA:38576"/>
    </physiologicalReaction>
</comment>
<comment type="catalytic activity">
    <reaction evidence="19">
        <text>a 1,2-diacyl-sn-glycero-3-phosphocholine + H2O = a 1-acyl-sn-glycero-3-phosphocholine + a fatty acid + H(+)</text>
        <dbReference type="Rhea" id="RHEA:15801"/>
        <dbReference type="ChEBI" id="CHEBI:15377"/>
        <dbReference type="ChEBI" id="CHEBI:15378"/>
        <dbReference type="ChEBI" id="CHEBI:28868"/>
        <dbReference type="ChEBI" id="CHEBI:57643"/>
        <dbReference type="ChEBI" id="CHEBI:58168"/>
        <dbReference type="EC" id="3.1.1.4"/>
    </reaction>
    <physiologicalReaction direction="left-to-right" evidence="19">
        <dbReference type="Rhea" id="RHEA:15802"/>
    </physiologicalReaction>
</comment>
<comment type="catalytic activity">
    <reaction evidence="34">
        <text>1-hexadecanoyl-2-(9Z,12Z-octadecadienoyl)-sn-glycero-3-phosphocholine + H2O = 2-(9Z,12Z-octadecadienoyl)-sn-glycero-3-phosphocholine + hexadecanoate + H(+)</text>
        <dbReference type="Rhea" id="RHEA:40971"/>
        <dbReference type="ChEBI" id="CHEBI:7896"/>
        <dbReference type="ChEBI" id="CHEBI:15377"/>
        <dbReference type="ChEBI" id="CHEBI:15378"/>
        <dbReference type="ChEBI" id="CHEBI:73002"/>
        <dbReference type="ChEBI" id="CHEBI:76084"/>
    </reaction>
    <physiologicalReaction direction="left-to-right" evidence="34">
        <dbReference type="Rhea" id="RHEA:40972"/>
    </physiologicalReaction>
</comment>
<comment type="catalytic activity">
    <reaction evidence="26">
        <text>1,3-dihexadecanoyl-2-(9Z-octadecenoyl)glycerol + H2O = 1-hexadecanoyl-2-(9Z-octadecenoyl)-glycerol + hexadecanoate + H(+)</text>
        <dbReference type="Rhea" id="RHEA:40979"/>
        <dbReference type="ChEBI" id="CHEBI:7896"/>
        <dbReference type="ChEBI" id="CHEBI:15377"/>
        <dbReference type="ChEBI" id="CHEBI:15378"/>
        <dbReference type="ChEBI" id="CHEBI:75585"/>
        <dbReference type="ChEBI" id="CHEBI:75688"/>
    </reaction>
    <physiologicalReaction direction="left-to-right" evidence="26">
        <dbReference type="Rhea" id="RHEA:40980"/>
    </physiologicalReaction>
</comment>
<evidence type="ECO:0000256" key="32">
    <source>
        <dbReference type="ARBA" id="ARBA00048058"/>
    </source>
</evidence>
<evidence type="ECO:0000256" key="11">
    <source>
        <dbReference type="ARBA" id="ARBA00022801"/>
    </source>
</evidence>
<comment type="caution">
    <text evidence="47">The sequence shown here is derived from an EMBL/GenBank/DDBJ whole genome shotgun (WGS) entry which is preliminary data.</text>
</comment>
<dbReference type="SUPFAM" id="SSF52266">
    <property type="entry name" value="SGNH hydrolase"/>
    <property type="match status" value="1"/>
</dbReference>
<evidence type="ECO:0000256" key="28">
    <source>
        <dbReference type="ARBA" id="ARBA00047459"/>
    </source>
</evidence>
<comment type="catalytic activity">
    <reaction evidence="42">
        <text>1-O-hexadecyl-2-(9Z)-octadecenoyl-sn-glycero-3-phosphocholine + H2O = 1-O-hexadecyl-sn-glycero-3-phosphocholine + (9Z)-octadecenoate + H(+)</text>
        <dbReference type="Rhea" id="RHEA:40915"/>
        <dbReference type="ChEBI" id="CHEBI:15377"/>
        <dbReference type="ChEBI" id="CHEBI:15378"/>
        <dbReference type="ChEBI" id="CHEBI:30823"/>
        <dbReference type="ChEBI" id="CHEBI:34112"/>
        <dbReference type="ChEBI" id="CHEBI:64496"/>
    </reaction>
    <physiologicalReaction direction="left-to-right" evidence="42">
        <dbReference type="Rhea" id="RHEA:40916"/>
    </physiologicalReaction>
</comment>
<keyword evidence="11" id="KW-0378">Hydrolase</keyword>
<evidence type="ECO:0000256" key="37">
    <source>
        <dbReference type="ARBA" id="ARBA00048454"/>
    </source>
</evidence>
<comment type="catalytic activity">
    <reaction evidence="41">
        <text>1,3-dihexadecanoyl-2-(9Z-octadecenoyl)glycerol + H2O = 1,3-dihexadecanoylglycerol + (9Z)-octadecenoate + H(+)</text>
        <dbReference type="Rhea" id="RHEA:40983"/>
        <dbReference type="ChEBI" id="CHEBI:15377"/>
        <dbReference type="ChEBI" id="CHEBI:15378"/>
        <dbReference type="ChEBI" id="CHEBI:30823"/>
        <dbReference type="ChEBI" id="CHEBI:75688"/>
        <dbReference type="ChEBI" id="CHEBI:77619"/>
    </reaction>
    <physiologicalReaction direction="left-to-right" evidence="41">
        <dbReference type="Rhea" id="RHEA:40984"/>
    </physiologicalReaction>
</comment>
<evidence type="ECO:0000256" key="1">
    <source>
        <dbReference type="ARBA" id="ARBA00004247"/>
    </source>
</evidence>
<evidence type="ECO:0000256" key="20">
    <source>
        <dbReference type="ARBA" id="ARBA00029723"/>
    </source>
</evidence>
<dbReference type="Gene3D" id="3.40.50.1110">
    <property type="entry name" value="SGNH hydrolase"/>
    <property type="match status" value="1"/>
</dbReference>
<sequence>MSESSLLHSNVLGEDKNSMYAGSFRTTKEGQALGSANMLRALSMKAAFLLVVVSVISLLTEGKVNGWYQRYITFYNETLPSSPELQALWSEHLHTYRKHQKRAVNRYPIPNFACHTQFPWLGREPSSVHNLHPADVDVVAALGDSLTAGNGVDATNILQDLIEYRGLSWSGGGDGSLDEGVLTFPNILKKYNPQVVGYSVGTGKSTDVSSGLNVADPGDTSFEMSLQAQMLVDRMKTTTDFQNDWKVITIFIGGNDLCDACNDWTRYSPANYRKNLQDALDIFHAELPRTLVNLALIFDIAPIAQLGKTNIWCSLVHALVCACGHDPSMALALRDLTHAYQNATESLIASGRYDTRDDFTVVIQPFFKHTELPVLASDPNTVDMSFFSADCFHFSGKGQGAAALSLWNNMCEAVGEKQEEWYLDQPFHCPGSRELGNHTYFQTAFSSHL</sequence>
<evidence type="ECO:0000256" key="22">
    <source>
        <dbReference type="ARBA" id="ARBA00031485"/>
    </source>
</evidence>
<evidence type="ECO:0000256" key="3">
    <source>
        <dbReference type="ARBA" id="ARBA00013274"/>
    </source>
</evidence>
<keyword evidence="16" id="KW-1208">Phospholipid metabolism</keyword>
<comment type="catalytic activity">
    <reaction evidence="45">
        <text>1,3-di-(9Z-octadecenoyl)-glycerol + H2O = 1-(9Z-octadecenoyl)-glycerol + (9Z)-octadecenoate + H(+)</text>
        <dbReference type="Rhea" id="RHEA:39939"/>
        <dbReference type="ChEBI" id="CHEBI:15377"/>
        <dbReference type="ChEBI" id="CHEBI:15378"/>
        <dbReference type="ChEBI" id="CHEBI:30823"/>
        <dbReference type="ChEBI" id="CHEBI:75342"/>
        <dbReference type="ChEBI" id="CHEBI:75735"/>
    </reaction>
    <physiologicalReaction direction="left-to-right" evidence="45">
        <dbReference type="Rhea" id="RHEA:39940"/>
    </physiologicalReaction>
</comment>
<evidence type="ECO:0000256" key="45">
    <source>
        <dbReference type="ARBA" id="ARBA00049372"/>
    </source>
</evidence>
<dbReference type="GO" id="GO:0004622">
    <property type="term" value="F:phosphatidylcholine lysophospholipase activity"/>
    <property type="evidence" value="ECO:0007669"/>
    <property type="project" value="UniProtKB-EC"/>
</dbReference>
<evidence type="ECO:0000256" key="18">
    <source>
        <dbReference type="ARBA" id="ARBA00023408"/>
    </source>
</evidence>
<dbReference type="PROSITE" id="PS01098">
    <property type="entry name" value="LIPASE_GDSL_SER"/>
    <property type="match status" value="1"/>
</dbReference>
<evidence type="ECO:0000256" key="6">
    <source>
        <dbReference type="ARBA" id="ARBA00015133"/>
    </source>
</evidence>
<evidence type="ECO:0000256" key="9">
    <source>
        <dbReference type="ARBA" id="ARBA00022729"/>
    </source>
</evidence>
<keyword evidence="48" id="KW-1185">Reference proteome</keyword>
<evidence type="ECO:0000256" key="38">
    <source>
        <dbReference type="ARBA" id="ARBA00048613"/>
    </source>
</evidence>
<evidence type="ECO:0000256" key="39">
    <source>
        <dbReference type="ARBA" id="ARBA00048656"/>
    </source>
</evidence>
<evidence type="ECO:0000256" key="7">
    <source>
        <dbReference type="ARBA" id="ARBA00022475"/>
    </source>
</evidence>
<comment type="catalytic activity">
    <reaction evidence="33">
        <text>1,2-dihexadecanoyl-sn-glycero-3-phosphocholine + H2O = 1-hexadecanoyl-sn-glycero-3-phosphocholine + hexadecanoate + H(+)</text>
        <dbReference type="Rhea" id="RHEA:41223"/>
        <dbReference type="ChEBI" id="CHEBI:7896"/>
        <dbReference type="ChEBI" id="CHEBI:15377"/>
        <dbReference type="ChEBI" id="CHEBI:15378"/>
        <dbReference type="ChEBI" id="CHEBI:72998"/>
        <dbReference type="ChEBI" id="CHEBI:72999"/>
    </reaction>
    <physiologicalReaction direction="left-to-right" evidence="33">
        <dbReference type="Rhea" id="RHEA:41224"/>
    </physiologicalReaction>
</comment>
<dbReference type="EMBL" id="JAWDGP010001539">
    <property type="protein sequence ID" value="KAK3790498.1"/>
    <property type="molecule type" value="Genomic_DNA"/>
</dbReference>
<evidence type="ECO:0000256" key="19">
    <source>
        <dbReference type="ARBA" id="ARBA00023422"/>
    </source>
</evidence>
<evidence type="ECO:0000256" key="35">
    <source>
        <dbReference type="ARBA" id="ARBA00048374"/>
    </source>
</evidence>
<evidence type="ECO:0000313" key="47">
    <source>
        <dbReference type="EMBL" id="KAK3790498.1"/>
    </source>
</evidence>
<evidence type="ECO:0000256" key="16">
    <source>
        <dbReference type="ARBA" id="ARBA00023264"/>
    </source>
</evidence>
<evidence type="ECO:0000256" key="24">
    <source>
        <dbReference type="ARBA" id="ARBA00045916"/>
    </source>
</evidence>
<dbReference type="EC" id="3.1.1.5" evidence="3"/>
<comment type="catalytic activity">
    <reaction evidence="44">
        <text>1,2-dihexadecanoyl-sn-glycero-3-phosphocholine + 2 H2O = sn-glycerol 3-phosphocholine + 2 hexadecanoate + 2 H(+)</text>
        <dbReference type="Rhea" id="RHEA:40975"/>
        <dbReference type="ChEBI" id="CHEBI:7896"/>
        <dbReference type="ChEBI" id="CHEBI:15377"/>
        <dbReference type="ChEBI" id="CHEBI:15378"/>
        <dbReference type="ChEBI" id="CHEBI:16870"/>
        <dbReference type="ChEBI" id="CHEBI:72999"/>
    </reaction>
    <physiologicalReaction direction="left-to-right" evidence="44">
        <dbReference type="Rhea" id="RHEA:40976"/>
    </physiologicalReaction>
</comment>
<comment type="catalytic activity">
    <reaction evidence="43">
        <text>1-hexadecanoyl-2-(9Z)-octadecenoyl-3-octadecanoyl-sn-glycerol + H2O = 1-hexadecanoyl-3-octadecanoyl-sn-glycerol + (9Z)-octadecenoate + H(+)</text>
        <dbReference type="Rhea" id="RHEA:41103"/>
        <dbReference type="ChEBI" id="CHEBI:15377"/>
        <dbReference type="ChEBI" id="CHEBI:15378"/>
        <dbReference type="ChEBI" id="CHEBI:30823"/>
        <dbReference type="ChEBI" id="CHEBI:77623"/>
        <dbReference type="ChEBI" id="CHEBI:77624"/>
    </reaction>
    <physiologicalReaction direction="left-to-right" evidence="43">
        <dbReference type="Rhea" id="RHEA:41104"/>
    </physiologicalReaction>
</comment>
<keyword evidence="15" id="KW-0325">Glycoprotein</keyword>
<comment type="catalytic activity">
    <reaction evidence="31">
        <text>a 1-O-alkyl-2-acyl-sn-glycero-3-phosphocholine + H2O = a 1-O-alkyl-sn-glycero-3-phosphocholine + a fatty acid + H(+)</text>
        <dbReference type="Rhea" id="RHEA:36231"/>
        <dbReference type="ChEBI" id="CHEBI:15377"/>
        <dbReference type="ChEBI" id="CHEBI:15378"/>
        <dbReference type="ChEBI" id="CHEBI:28868"/>
        <dbReference type="ChEBI" id="CHEBI:30909"/>
        <dbReference type="ChEBI" id="CHEBI:36702"/>
        <dbReference type="EC" id="3.1.1.4"/>
    </reaction>
    <physiologicalReaction direction="left-to-right" evidence="31">
        <dbReference type="Rhea" id="RHEA:36232"/>
    </physiologicalReaction>
</comment>
<comment type="catalytic activity">
    <reaction evidence="38">
        <text>1-hexadecanoyl-2-(9Z-octadecenoyl)-sn-glycero-3-phosphoethanolamine + H2O = 1-hexadecanoyl-sn-glycero-3-phosphoethanolamine + (9Z)-octadecenoate + H(+)</text>
        <dbReference type="Rhea" id="RHEA:40911"/>
        <dbReference type="ChEBI" id="CHEBI:15377"/>
        <dbReference type="ChEBI" id="CHEBI:15378"/>
        <dbReference type="ChEBI" id="CHEBI:30823"/>
        <dbReference type="ChEBI" id="CHEBI:73004"/>
        <dbReference type="ChEBI" id="CHEBI:73007"/>
    </reaction>
    <physiologicalReaction direction="left-to-right" evidence="38">
        <dbReference type="Rhea" id="RHEA:40912"/>
    </physiologicalReaction>
</comment>
<organism evidence="47 48">
    <name type="scientific">Elysia crispata</name>
    <name type="common">lettuce slug</name>
    <dbReference type="NCBI Taxonomy" id="231223"/>
    <lineage>
        <taxon>Eukaryota</taxon>
        <taxon>Metazoa</taxon>
        <taxon>Spiralia</taxon>
        <taxon>Lophotrochozoa</taxon>
        <taxon>Mollusca</taxon>
        <taxon>Gastropoda</taxon>
        <taxon>Heterobranchia</taxon>
        <taxon>Euthyneura</taxon>
        <taxon>Panpulmonata</taxon>
        <taxon>Sacoglossa</taxon>
        <taxon>Placobranchoidea</taxon>
        <taxon>Plakobranchidae</taxon>
        <taxon>Elysia</taxon>
    </lineage>
</organism>